<reference evidence="1 2" key="1">
    <citation type="submission" date="2016-05" db="EMBL/GenBank/DDBJ databases">
        <title>Genome sequencing reveals origins of a unique bacterial endosymbiosis in the earliest lineages of terrestrial Fungi.</title>
        <authorList>
            <consortium name="DOE Joint Genome Institute"/>
            <person name="Uehling J."/>
            <person name="Gryganskyi A."/>
            <person name="Hameed K."/>
            <person name="Tschaplinski T."/>
            <person name="Misztal P."/>
            <person name="Wu S."/>
            <person name="Desiro A."/>
            <person name="Vande Pol N."/>
            <person name="Du Z.-Y."/>
            <person name="Zienkiewicz A."/>
            <person name="Zienkiewicz K."/>
            <person name="Morin E."/>
            <person name="Tisserant E."/>
            <person name="Splivallo R."/>
            <person name="Hainaut M."/>
            <person name="Henrissat B."/>
            <person name="Ohm R."/>
            <person name="Kuo A."/>
            <person name="Yan J."/>
            <person name="Lipzen A."/>
            <person name="Nolan M."/>
            <person name="Labutti K."/>
            <person name="Barry K."/>
            <person name="Goldstein A."/>
            <person name="Labbe J."/>
            <person name="Schadt C."/>
            <person name="Tuskan G."/>
            <person name="Grigoriev I."/>
            <person name="Martin F."/>
            <person name="Vilgalys R."/>
            <person name="Bonito G."/>
        </authorList>
    </citation>
    <scope>NUCLEOTIDE SEQUENCE [LARGE SCALE GENOMIC DNA]</scope>
    <source>
        <strain evidence="1 2">AG-77</strain>
    </source>
</reference>
<accession>A0A197K718</accession>
<keyword evidence="2" id="KW-1185">Reference proteome</keyword>
<gene>
    <name evidence="1" type="ORF">K457DRAFT_227163</name>
</gene>
<proteinExistence type="predicted"/>
<dbReference type="AlphaFoldDB" id="A0A197K718"/>
<name>A0A197K718_9FUNG</name>
<organism evidence="1 2">
    <name type="scientific">Linnemannia elongata AG-77</name>
    <dbReference type="NCBI Taxonomy" id="1314771"/>
    <lineage>
        <taxon>Eukaryota</taxon>
        <taxon>Fungi</taxon>
        <taxon>Fungi incertae sedis</taxon>
        <taxon>Mucoromycota</taxon>
        <taxon>Mortierellomycotina</taxon>
        <taxon>Mortierellomycetes</taxon>
        <taxon>Mortierellales</taxon>
        <taxon>Mortierellaceae</taxon>
        <taxon>Linnemannia</taxon>
    </lineage>
</organism>
<dbReference type="EMBL" id="KV442021">
    <property type="protein sequence ID" value="OAQ33462.1"/>
    <property type="molecule type" value="Genomic_DNA"/>
</dbReference>
<dbReference type="Proteomes" id="UP000078512">
    <property type="component" value="Unassembled WGS sequence"/>
</dbReference>
<evidence type="ECO:0000313" key="1">
    <source>
        <dbReference type="EMBL" id="OAQ33462.1"/>
    </source>
</evidence>
<dbReference type="OrthoDB" id="2341307at2759"/>
<sequence>MSAAAAAAADTEGDYLDYQDLTLPLDPKLIFEAPPQHFQSIVYVKRQHELLDNAIRAWIRRARECQSDSLKDLELQIALLAQGAARGADGSILESMSSWKNHSSSPRRPTPFFPFIFFFFLPFLTLELFPHTLRSSLPSQYLPCSSFSLMLHWQKEEVKKEGHCIVQGHVSAHQGSSSKVLKRSLASKSCNLDRPTRI</sequence>
<protein>
    <submittedName>
        <fullName evidence="1">Uncharacterized protein</fullName>
    </submittedName>
</protein>
<evidence type="ECO:0000313" key="2">
    <source>
        <dbReference type="Proteomes" id="UP000078512"/>
    </source>
</evidence>